<dbReference type="PANTHER" id="PTHR36832">
    <property type="entry name" value="SLR1174 PROTEIN-RELATED"/>
    <property type="match status" value="1"/>
</dbReference>
<reference evidence="2" key="1">
    <citation type="submission" date="2020-04" db="EMBL/GenBank/DDBJ databases">
        <authorList>
            <person name="Zhang T."/>
        </authorList>
    </citation>
    <scope>NUCLEOTIDE SEQUENCE</scope>
    <source>
        <strain evidence="2">HKST-UBA01</strain>
    </source>
</reference>
<keyword evidence="1" id="KW-0472">Membrane</keyword>
<feature type="transmembrane region" description="Helical" evidence="1">
    <location>
        <begin position="109"/>
        <end position="130"/>
    </location>
</feature>
<evidence type="ECO:0000313" key="3">
    <source>
        <dbReference type="Proteomes" id="UP000701698"/>
    </source>
</evidence>
<dbReference type="Proteomes" id="UP000701698">
    <property type="component" value="Unassembled WGS sequence"/>
</dbReference>
<name>A0A955RPU3_UNCKA</name>
<organism evidence="2 3">
    <name type="scientific">candidate division WWE3 bacterium</name>
    <dbReference type="NCBI Taxonomy" id="2053526"/>
    <lineage>
        <taxon>Bacteria</taxon>
        <taxon>Katanobacteria</taxon>
    </lineage>
</organism>
<comment type="caution">
    <text evidence="2">The sequence shown here is derived from an EMBL/GenBank/DDBJ whole genome shotgun (WGS) entry which is preliminary data.</text>
</comment>
<protein>
    <submittedName>
        <fullName evidence="2">ABC-2 family transporter protein</fullName>
    </submittedName>
</protein>
<keyword evidence="1" id="KW-1133">Transmembrane helix</keyword>
<dbReference type="InterPro" id="IPR010390">
    <property type="entry name" value="ABC-2_transporter-like"/>
</dbReference>
<feature type="transmembrane region" description="Helical" evidence="1">
    <location>
        <begin position="21"/>
        <end position="42"/>
    </location>
</feature>
<dbReference type="Pfam" id="PF06182">
    <property type="entry name" value="ABC2_membrane_6"/>
    <property type="match status" value="1"/>
</dbReference>
<feature type="transmembrane region" description="Helical" evidence="1">
    <location>
        <begin position="177"/>
        <end position="194"/>
    </location>
</feature>
<proteinExistence type="predicted"/>
<dbReference type="AlphaFoldDB" id="A0A955RPU3"/>
<dbReference type="PANTHER" id="PTHR36832:SF1">
    <property type="entry name" value="SLR1174 PROTEIN"/>
    <property type="match status" value="1"/>
</dbReference>
<evidence type="ECO:0000313" key="2">
    <source>
        <dbReference type="EMBL" id="MCA9389860.1"/>
    </source>
</evidence>
<gene>
    <name evidence="2" type="ORF">KC571_00490</name>
</gene>
<feature type="transmembrane region" description="Helical" evidence="1">
    <location>
        <begin position="150"/>
        <end position="170"/>
    </location>
</feature>
<keyword evidence="1" id="KW-0812">Transmembrane</keyword>
<feature type="transmembrane region" description="Helical" evidence="1">
    <location>
        <begin position="231"/>
        <end position="249"/>
    </location>
</feature>
<evidence type="ECO:0000256" key="1">
    <source>
        <dbReference type="SAM" id="Phobius"/>
    </source>
</evidence>
<dbReference type="EMBL" id="JAGQKX010000006">
    <property type="protein sequence ID" value="MCA9389860.1"/>
    <property type="molecule type" value="Genomic_DNA"/>
</dbReference>
<reference evidence="2" key="2">
    <citation type="journal article" date="2021" name="Microbiome">
        <title>Successional dynamics and alternative stable states in a saline activated sludge microbial community over 9 years.</title>
        <authorList>
            <person name="Wang Y."/>
            <person name="Ye J."/>
            <person name="Ju F."/>
            <person name="Liu L."/>
            <person name="Boyd J.A."/>
            <person name="Deng Y."/>
            <person name="Parks D.H."/>
            <person name="Jiang X."/>
            <person name="Yin X."/>
            <person name="Woodcroft B.J."/>
            <person name="Tyson G.W."/>
            <person name="Hugenholtz P."/>
            <person name="Polz M.F."/>
            <person name="Zhang T."/>
        </authorList>
    </citation>
    <scope>NUCLEOTIDE SEQUENCE</scope>
    <source>
        <strain evidence="2">HKST-UBA01</strain>
    </source>
</reference>
<sequence>MRIFRAFFRMRFLLVAEYRMAMVIWMVGGFVSTLIAAVLWLISTPASGDLIGGMTQHQLITYAWLSYLLAQLIGWYPFYDVQREIQEGLISNYIIKPLGLWARRLGEEAAHHAIAVLLQLVGFVALSFILREYLDFSADVGILIRVVPSLIFSILIIFGIQMCLGLIAFWVTDTGPLYALFWIFLSLLGGEWIPNGLLPDIVKTINSLMPFRYTFGFPLDTLLNRITMTEWYWGIGMQLFWALAVFILFKIMWAHGLKKYSAVGG</sequence>
<accession>A0A955RPU3</accession>